<feature type="compositionally biased region" description="Basic and acidic residues" evidence="1">
    <location>
        <begin position="399"/>
        <end position="408"/>
    </location>
</feature>
<feature type="compositionally biased region" description="Low complexity" evidence="1">
    <location>
        <begin position="86"/>
        <end position="98"/>
    </location>
</feature>
<feature type="compositionally biased region" description="Polar residues" evidence="1">
    <location>
        <begin position="559"/>
        <end position="571"/>
    </location>
</feature>
<dbReference type="PANTHER" id="PTHR42041:SF1">
    <property type="entry name" value="DNA ENDONUCLEASE ACTIVATOR CTP1 C-TERMINAL DOMAIN-CONTAINING PROTEIN"/>
    <property type="match status" value="1"/>
</dbReference>
<feature type="region of interest" description="Disordered" evidence="1">
    <location>
        <begin position="376"/>
        <end position="434"/>
    </location>
</feature>
<feature type="region of interest" description="Disordered" evidence="1">
    <location>
        <begin position="552"/>
        <end position="615"/>
    </location>
</feature>
<dbReference type="PANTHER" id="PTHR42041">
    <property type="entry name" value="DNA ENDONUCLEASE ACTIVATOR CTP1 C-TERMINAL DOMAIN-CONTAINING PROTEIN"/>
    <property type="match status" value="1"/>
</dbReference>
<feature type="compositionally biased region" description="Polar residues" evidence="1">
    <location>
        <begin position="35"/>
        <end position="45"/>
    </location>
</feature>
<reference evidence="3" key="1">
    <citation type="journal article" date="2017" name="Genome Biol.">
        <title>Comparative genomics reveals high biological diversity and specific adaptations in the industrially and medically important fungal genus Aspergillus.</title>
        <authorList>
            <person name="de Vries R.P."/>
            <person name="Riley R."/>
            <person name="Wiebenga A."/>
            <person name="Aguilar-Osorio G."/>
            <person name="Amillis S."/>
            <person name="Uchima C.A."/>
            <person name="Anderluh G."/>
            <person name="Asadollahi M."/>
            <person name="Askin M."/>
            <person name="Barry K."/>
            <person name="Battaglia E."/>
            <person name="Bayram O."/>
            <person name="Benocci T."/>
            <person name="Braus-Stromeyer S.A."/>
            <person name="Caldana C."/>
            <person name="Canovas D."/>
            <person name="Cerqueira G.C."/>
            <person name="Chen F."/>
            <person name="Chen W."/>
            <person name="Choi C."/>
            <person name="Clum A."/>
            <person name="Dos Santos R.A."/>
            <person name="Damasio A.R."/>
            <person name="Diallinas G."/>
            <person name="Emri T."/>
            <person name="Fekete E."/>
            <person name="Flipphi M."/>
            <person name="Freyberg S."/>
            <person name="Gallo A."/>
            <person name="Gournas C."/>
            <person name="Habgood R."/>
            <person name="Hainaut M."/>
            <person name="Harispe M.L."/>
            <person name="Henrissat B."/>
            <person name="Hilden K.S."/>
            <person name="Hope R."/>
            <person name="Hossain A."/>
            <person name="Karabika E."/>
            <person name="Karaffa L."/>
            <person name="Karanyi Z."/>
            <person name="Krasevec N."/>
            <person name="Kuo A."/>
            <person name="Kusch H."/>
            <person name="LaButti K."/>
            <person name="Lagendijk E.L."/>
            <person name="Lapidus A."/>
            <person name="Levasseur A."/>
            <person name="Lindquist E."/>
            <person name="Lipzen A."/>
            <person name="Logrieco A.F."/>
            <person name="MacCabe A."/>
            <person name="Maekelae M.R."/>
            <person name="Malavazi I."/>
            <person name="Melin P."/>
            <person name="Meyer V."/>
            <person name="Mielnichuk N."/>
            <person name="Miskei M."/>
            <person name="Molnar A.P."/>
            <person name="Mule G."/>
            <person name="Ngan C.Y."/>
            <person name="Orejas M."/>
            <person name="Orosz E."/>
            <person name="Ouedraogo J.P."/>
            <person name="Overkamp K.M."/>
            <person name="Park H.-S."/>
            <person name="Perrone G."/>
            <person name="Piumi F."/>
            <person name="Punt P.J."/>
            <person name="Ram A.F."/>
            <person name="Ramon A."/>
            <person name="Rauscher S."/>
            <person name="Record E."/>
            <person name="Riano-Pachon D.M."/>
            <person name="Robert V."/>
            <person name="Roehrig J."/>
            <person name="Ruller R."/>
            <person name="Salamov A."/>
            <person name="Salih N.S."/>
            <person name="Samson R.A."/>
            <person name="Sandor E."/>
            <person name="Sanguinetti M."/>
            <person name="Schuetze T."/>
            <person name="Sepcic K."/>
            <person name="Shelest E."/>
            <person name="Sherlock G."/>
            <person name="Sophianopoulou V."/>
            <person name="Squina F.M."/>
            <person name="Sun H."/>
            <person name="Susca A."/>
            <person name="Todd R.B."/>
            <person name="Tsang A."/>
            <person name="Unkles S.E."/>
            <person name="van de Wiele N."/>
            <person name="van Rossen-Uffink D."/>
            <person name="Oliveira J.V."/>
            <person name="Vesth T.C."/>
            <person name="Visser J."/>
            <person name="Yu J.-H."/>
            <person name="Zhou M."/>
            <person name="Andersen M.R."/>
            <person name="Archer D.B."/>
            <person name="Baker S.E."/>
            <person name="Benoit I."/>
            <person name="Brakhage A.A."/>
            <person name="Braus G.H."/>
            <person name="Fischer R."/>
            <person name="Frisvad J.C."/>
            <person name="Goldman G.H."/>
            <person name="Houbraken J."/>
            <person name="Oakley B."/>
            <person name="Pocsi I."/>
            <person name="Scazzocchio C."/>
            <person name="Seiboth B."/>
            <person name="vanKuyk P.A."/>
            <person name="Wortman J."/>
            <person name="Dyer P.S."/>
            <person name="Grigoriev I.V."/>
        </authorList>
    </citation>
    <scope>NUCLEOTIDE SEQUENCE [LARGE SCALE GENOMIC DNA]</scope>
    <source>
        <strain evidence="3">DTO 134E9</strain>
    </source>
</reference>
<dbReference type="STRING" id="1073089.A0A1L9RIZ8"/>
<dbReference type="AlphaFoldDB" id="A0A1L9RIZ8"/>
<feature type="region of interest" description="Disordered" evidence="1">
    <location>
        <begin position="465"/>
        <end position="492"/>
    </location>
</feature>
<feature type="region of interest" description="Disordered" evidence="1">
    <location>
        <begin position="1"/>
        <end position="47"/>
    </location>
</feature>
<dbReference type="EMBL" id="KV878212">
    <property type="protein sequence ID" value="OJJ34902.1"/>
    <property type="molecule type" value="Genomic_DNA"/>
</dbReference>
<evidence type="ECO:0000313" key="3">
    <source>
        <dbReference type="Proteomes" id="UP000184383"/>
    </source>
</evidence>
<feature type="compositionally biased region" description="Polar residues" evidence="1">
    <location>
        <begin position="256"/>
        <end position="275"/>
    </location>
</feature>
<evidence type="ECO:0000313" key="2">
    <source>
        <dbReference type="EMBL" id="OJJ34902.1"/>
    </source>
</evidence>
<dbReference type="Proteomes" id="UP000184383">
    <property type="component" value="Unassembled WGS sequence"/>
</dbReference>
<dbReference type="GeneID" id="63751075"/>
<feature type="region of interest" description="Disordered" evidence="1">
    <location>
        <begin position="83"/>
        <end position="102"/>
    </location>
</feature>
<gene>
    <name evidence="2" type="ORF">ASPWEDRAFT_40020</name>
</gene>
<sequence length="615" mass="68494">MSSPTKALNPLSPERMNQQMMPGSPSLPSEIRGFQNKSSRGNSDVQGKIAFLNNLSRGNSPAAGAGSGGTTAALQRALLGREEAESALASASSQLSDAQSRERRLTERLDSLMEEFHNTKERQAHERSVFEKEIRKARKEAFRAGSTVVKMQEELKHARAEAKMLKEEIQVERESKDKARQEAFERAYALAGLTEELEVLKGRLRSVEANSHSDNLEAQAKKMNREDIGRMSLAEGDLAMFLTPTPRRPKRYAEDSVNSPLSRSADQTPVQQTPPKRQRLSDVTVHPEEDTAELDAQQDIIGELKDVLKHEKRLRIYAEDMVHFLQMECEFKRCACRLMEGGEADHTHEIEATNVHENEVTENPESDGNHATLESNQAQHLDPAGSTPVPTSPAVDAEPAVKKEKDEQNQEPVITFSPVTGTFRAFPSPIRDNNKRRQDSEAFQALGPQFHVHDELQRPPVRFSTEGSENAIETDSPIRTVSPTPTPMRAIRKSRATPQVILEHGAEDEFDQENIATTNVPLNTEPRSSNQFDKIEGTSVSREEALAQIRARRGRANSMKRSISLSESQLRSGGMGVTPVRTAKRTPGIENSNAKSQRDSVRSRRDLSAPVRMLR</sequence>
<dbReference type="OrthoDB" id="4495335at2759"/>
<dbReference type="VEuPathDB" id="FungiDB:ASPWEDRAFT_40020"/>
<protein>
    <submittedName>
        <fullName evidence="2">Uncharacterized protein</fullName>
    </submittedName>
</protein>
<feature type="region of interest" description="Disordered" evidence="1">
    <location>
        <begin position="243"/>
        <end position="296"/>
    </location>
</feature>
<evidence type="ECO:0000256" key="1">
    <source>
        <dbReference type="SAM" id="MobiDB-lite"/>
    </source>
</evidence>
<feature type="compositionally biased region" description="Basic and acidic residues" evidence="1">
    <location>
        <begin position="596"/>
        <end position="607"/>
    </location>
</feature>
<proteinExistence type="predicted"/>
<feature type="compositionally biased region" description="Polar residues" evidence="1">
    <location>
        <begin position="465"/>
        <end position="483"/>
    </location>
</feature>
<keyword evidence="3" id="KW-1185">Reference proteome</keyword>
<organism evidence="2 3">
    <name type="scientific">Aspergillus wentii DTO 134E9</name>
    <dbReference type="NCBI Taxonomy" id="1073089"/>
    <lineage>
        <taxon>Eukaryota</taxon>
        <taxon>Fungi</taxon>
        <taxon>Dikarya</taxon>
        <taxon>Ascomycota</taxon>
        <taxon>Pezizomycotina</taxon>
        <taxon>Eurotiomycetes</taxon>
        <taxon>Eurotiomycetidae</taxon>
        <taxon>Eurotiales</taxon>
        <taxon>Aspergillaceae</taxon>
        <taxon>Aspergillus</taxon>
        <taxon>Aspergillus subgen. Cremei</taxon>
    </lineage>
</organism>
<dbReference type="RefSeq" id="XP_040688578.1">
    <property type="nucleotide sequence ID" value="XM_040835227.1"/>
</dbReference>
<accession>A0A1L9RIZ8</accession>
<name>A0A1L9RIZ8_ASPWE</name>